<keyword evidence="5" id="KW-0805">Transcription regulation</keyword>
<name>A0A674JIS1_9SAUR</name>
<evidence type="ECO:0000256" key="6">
    <source>
        <dbReference type="ARBA" id="ARBA00023163"/>
    </source>
</evidence>
<dbReference type="PROSITE" id="PS50888">
    <property type="entry name" value="BHLH"/>
    <property type="match status" value="1"/>
</dbReference>
<evidence type="ECO:0000256" key="12">
    <source>
        <dbReference type="SAM" id="MobiDB-lite"/>
    </source>
</evidence>
<dbReference type="InParanoid" id="A0A674JIS1"/>
<keyword evidence="7" id="KW-0539">Nucleus</keyword>
<keyword evidence="4" id="KW-0221">Differentiation</keyword>
<dbReference type="AlphaFoldDB" id="A0A674JIS1"/>
<dbReference type="Pfam" id="PF00010">
    <property type="entry name" value="HLH"/>
    <property type="match status" value="1"/>
</dbReference>
<dbReference type="GO" id="GO:0046983">
    <property type="term" value="F:protein dimerization activity"/>
    <property type="evidence" value="ECO:0007669"/>
    <property type="project" value="InterPro"/>
</dbReference>
<keyword evidence="6" id="KW-0804">Transcription</keyword>
<evidence type="ECO:0000256" key="7">
    <source>
        <dbReference type="ARBA" id="ARBA00023242"/>
    </source>
</evidence>
<evidence type="ECO:0000256" key="1">
    <source>
        <dbReference type="ARBA" id="ARBA00004123"/>
    </source>
</evidence>
<proteinExistence type="predicted"/>
<reference evidence="14" key="1">
    <citation type="submission" date="2025-08" db="UniProtKB">
        <authorList>
            <consortium name="Ensembl"/>
        </authorList>
    </citation>
    <scope>IDENTIFICATION</scope>
</reference>
<comment type="subunit">
    <text evidence="9">Transcription repression requires formation of a complex with a corepressor protein of the Groucho/TLE family. Interacts with HES1.</text>
</comment>
<evidence type="ECO:0000313" key="15">
    <source>
        <dbReference type="Proteomes" id="UP000472274"/>
    </source>
</evidence>
<evidence type="ECO:0000313" key="14">
    <source>
        <dbReference type="Ensembl" id="ENSTMTP00000019214.1"/>
    </source>
</evidence>
<evidence type="ECO:0000256" key="5">
    <source>
        <dbReference type="ARBA" id="ARBA00023015"/>
    </source>
</evidence>
<gene>
    <name evidence="14" type="primary">HES6</name>
</gene>
<evidence type="ECO:0000256" key="8">
    <source>
        <dbReference type="ARBA" id="ARBA00055708"/>
    </source>
</evidence>
<dbReference type="SUPFAM" id="SSF47459">
    <property type="entry name" value="HLH, helix-loop-helix DNA-binding domain"/>
    <property type="match status" value="1"/>
</dbReference>
<dbReference type="GeneTree" id="ENSGT00940000161398"/>
<protein>
    <recommendedName>
        <fullName evidence="10">Transcription cofactor HES-6</fullName>
    </recommendedName>
    <alternativeName>
        <fullName evidence="11">Hairy and enhancer of split 6</fullName>
    </alternativeName>
</protein>
<keyword evidence="3" id="KW-0678">Repressor</keyword>
<feature type="compositionally biased region" description="Basic and acidic residues" evidence="12">
    <location>
        <begin position="20"/>
        <end position="34"/>
    </location>
</feature>
<dbReference type="PANTHER" id="PTHR10985">
    <property type="entry name" value="BASIC HELIX-LOOP-HELIX TRANSCRIPTION FACTOR, HES-RELATED"/>
    <property type="match status" value="1"/>
</dbReference>
<sequence>MAPSSRPSKSRPSREEEDFCDARGGDRKARKPLVEKKRRARINESLQELRLILADTEFQAKMENAEVLELTKVTSCTGRPASGLQPGTFSACTKSIPSSPTARGLIPPLLPSC</sequence>
<evidence type="ECO:0000256" key="10">
    <source>
        <dbReference type="ARBA" id="ARBA00073426"/>
    </source>
</evidence>
<dbReference type="InterPro" id="IPR036638">
    <property type="entry name" value="HLH_DNA-bd_sf"/>
</dbReference>
<dbReference type="InterPro" id="IPR050370">
    <property type="entry name" value="HES_HEY"/>
</dbReference>
<keyword evidence="2" id="KW-0217">Developmental protein</keyword>
<comment type="subcellular location">
    <subcellularLocation>
        <location evidence="1">Nucleus</location>
    </subcellularLocation>
</comment>
<dbReference type="InterPro" id="IPR011598">
    <property type="entry name" value="bHLH_dom"/>
</dbReference>
<comment type="function">
    <text evidence="8">Does not bind DNA itself but suppresses both HES1-mediated N box-dependent transcriptional repression and binding of HES1 to E box sequences. Also suppresses HES1-mediated inhibition of the heterodimer formed by ASCL1/MASH1 and TCF3/E47, allowing ASCL1 and TCF3 to up-regulate transcription in its presence. Promotes cell differentiation.</text>
</comment>
<keyword evidence="15" id="KW-1185">Reference proteome</keyword>
<dbReference type="Proteomes" id="UP000472274">
    <property type="component" value="Unplaced"/>
</dbReference>
<dbReference type="FunFam" id="4.10.280.10:FF:000081">
    <property type="entry name" value="transcription cofactor HES-6 isoform X1"/>
    <property type="match status" value="1"/>
</dbReference>
<accession>A0A674JIS1</accession>
<dbReference type="GO" id="GO:1990837">
    <property type="term" value="F:sequence-specific double-stranded DNA binding"/>
    <property type="evidence" value="ECO:0007669"/>
    <property type="project" value="Ensembl"/>
</dbReference>
<evidence type="ECO:0000256" key="2">
    <source>
        <dbReference type="ARBA" id="ARBA00022473"/>
    </source>
</evidence>
<organism evidence="14 15">
    <name type="scientific">Terrapene triunguis</name>
    <name type="common">Three-toed box turtle</name>
    <dbReference type="NCBI Taxonomy" id="2587831"/>
    <lineage>
        <taxon>Eukaryota</taxon>
        <taxon>Metazoa</taxon>
        <taxon>Chordata</taxon>
        <taxon>Craniata</taxon>
        <taxon>Vertebrata</taxon>
        <taxon>Euteleostomi</taxon>
        <taxon>Archelosauria</taxon>
        <taxon>Testudinata</taxon>
        <taxon>Testudines</taxon>
        <taxon>Cryptodira</taxon>
        <taxon>Durocryptodira</taxon>
        <taxon>Testudinoidea</taxon>
        <taxon>Emydidae</taxon>
        <taxon>Terrapene</taxon>
    </lineage>
</organism>
<evidence type="ECO:0000256" key="9">
    <source>
        <dbReference type="ARBA" id="ARBA00064255"/>
    </source>
</evidence>
<evidence type="ECO:0000259" key="13">
    <source>
        <dbReference type="PROSITE" id="PS50888"/>
    </source>
</evidence>
<dbReference type="Ensembl" id="ENSTMTT00000019893.1">
    <property type="protein sequence ID" value="ENSTMTP00000019214.1"/>
    <property type="gene ID" value="ENSTMTG00000014101.1"/>
</dbReference>
<reference evidence="14" key="2">
    <citation type="submission" date="2025-09" db="UniProtKB">
        <authorList>
            <consortium name="Ensembl"/>
        </authorList>
    </citation>
    <scope>IDENTIFICATION</scope>
</reference>
<dbReference type="GO" id="GO:0005634">
    <property type="term" value="C:nucleus"/>
    <property type="evidence" value="ECO:0007669"/>
    <property type="project" value="UniProtKB-SubCell"/>
</dbReference>
<dbReference type="GO" id="GO:0030154">
    <property type="term" value="P:cell differentiation"/>
    <property type="evidence" value="ECO:0007669"/>
    <property type="project" value="UniProtKB-KW"/>
</dbReference>
<evidence type="ECO:0000256" key="11">
    <source>
        <dbReference type="ARBA" id="ARBA00081410"/>
    </source>
</evidence>
<feature type="region of interest" description="Disordered" evidence="12">
    <location>
        <begin position="1"/>
        <end position="34"/>
    </location>
</feature>
<evidence type="ECO:0000256" key="4">
    <source>
        <dbReference type="ARBA" id="ARBA00022782"/>
    </source>
</evidence>
<evidence type="ECO:0000256" key="3">
    <source>
        <dbReference type="ARBA" id="ARBA00022491"/>
    </source>
</evidence>
<dbReference type="Gene3D" id="4.10.280.10">
    <property type="entry name" value="Helix-loop-helix DNA-binding domain"/>
    <property type="match status" value="1"/>
</dbReference>
<feature type="domain" description="BHLH" evidence="13">
    <location>
        <begin position="26"/>
        <end position="78"/>
    </location>
</feature>